<accession>A0ABN7SMK0</accession>
<comment type="subcellular location">
    <subcellularLocation>
        <location evidence="1 6">Membrane</location>
        <topology evidence="1 6">Multi-pass membrane protein</topology>
    </subcellularLocation>
</comment>
<dbReference type="PANTHER" id="PTHR12608:SF1">
    <property type="entry name" value="TRANSMEMBRANE PROTEIN 165"/>
    <property type="match status" value="1"/>
</dbReference>
<keyword evidence="4 6" id="KW-1133">Transmembrane helix</keyword>
<proteinExistence type="inferred from homology"/>
<feature type="region of interest" description="Disordered" evidence="7">
    <location>
        <begin position="133"/>
        <end position="183"/>
    </location>
</feature>
<dbReference type="PANTHER" id="PTHR12608">
    <property type="entry name" value="TRANSMEMBRANE PROTEIN HTP-1 RELATED"/>
    <property type="match status" value="1"/>
</dbReference>
<feature type="transmembrane region" description="Helical" evidence="6">
    <location>
        <begin position="238"/>
        <end position="260"/>
    </location>
</feature>
<feature type="compositionally biased region" description="Polar residues" evidence="7">
    <location>
        <begin position="168"/>
        <end position="183"/>
    </location>
</feature>
<evidence type="ECO:0000256" key="2">
    <source>
        <dbReference type="ARBA" id="ARBA00009190"/>
    </source>
</evidence>
<evidence type="ECO:0000256" key="5">
    <source>
        <dbReference type="ARBA" id="ARBA00023136"/>
    </source>
</evidence>
<sequence>MVFLDENRPRFPREAVLLPGCDDDFEEPNAFEALFLSFGMILMAEFADKTFFVACILAMKYSRVLVFMGCWLGLVCMTGISVALAMIFEHSVIPQNYVQYAAGALFAIFGLQMFYEGYKNRGLKASDEMKDAADELSEGGNDDSSITVRFRKSSTSEDPNDPEVSVEMISNSRRPSQAASQTSDTANQNVGCLKKTENTLGICVNKVFLKAFLLTFLGEWGDKSQLGTISLAATNPSAQLMVFIGCSLGYAACVGLAVILGKFVVSKIKITYLNIAGGILFLGFSAFTFYNAFMHPEDDTVSDLHDTECN</sequence>
<reference evidence="8 9" key="1">
    <citation type="submission" date="2021-04" db="EMBL/GenBank/DDBJ databases">
        <authorList>
            <person name="Bliznina A."/>
        </authorList>
    </citation>
    <scope>NUCLEOTIDE SEQUENCE [LARGE SCALE GENOMIC DNA]</scope>
</reference>
<evidence type="ECO:0000256" key="3">
    <source>
        <dbReference type="ARBA" id="ARBA00022692"/>
    </source>
</evidence>
<dbReference type="EMBL" id="OU015566">
    <property type="protein sequence ID" value="CAG5103404.1"/>
    <property type="molecule type" value="Genomic_DNA"/>
</dbReference>
<keyword evidence="5 6" id="KW-0472">Membrane</keyword>
<name>A0ABN7SMK0_OIKDI</name>
<feature type="transmembrane region" description="Helical" evidence="6">
    <location>
        <begin position="199"/>
        <end position="218"/>
    </location>
</feature>
<evidence type="ECO:0000313" key="9">
    <source>
        <dbReference type="Proteomes" id="UP001158576"/>
    </source>
</evidence>
<evidence type="ECO:0000256" key="6">
    <source>
        <dbReference type="RuleBase" id="RU365102"/>
    </source>
</evidence>
<dbReference type="Proteomes" id="UP001158576">
    <property type="component" value="Chromosome 1"/>
</dbReference>
<feature type="transmembrane region" description="Helical" evidence="6">
    <location>
        <begin position="272"/>
        <end position="293"/>
    </location>
</feature>
<dbReference type="InterPro" id="IPR001727">
    <property type="entry name" value="GDT1-like"/>
</dbReference>
<keyword evidence="3 6" id="KW-0812">Transmembrane</keyword>
<evidence type="ECO:0000256" key="4">
    <source>
        <dbReference type="ARBA" id="ARBA00022989"/>
    </source>
</evidence>
<feature type="transmembrane region" description="Helical" evidence="6">
    <location>
        <begin position="33"/>
        <end position="57"/>
    </location>
</feature>
<protein>
    <recommendedName>
        <fullName evidence="6">GDT1 family protein</fullName>
    </recommendedName>
</protein>
<evidence type="ECO:0000256" key="7">
    <source>
        <dbReference type="SAM" id="MobiDB-lite"/>
    </source>
</evidence>
<evidence type="ECO:0000256" key="1">
    <source>
        <dbReference type="ARBA" id="ARBA00004141"/>
    </source>
</evidence>
<gene>
    <name evidence="8" type="ORF">OKIOD_LOCUS9523</name>
</gene>
<dbReference type="Pfam" id="PF01169">
    <property type="entry name" value="GDT1"/>
    <property type="match status" value="2"/>
</dbReference>
<comment type="similarity">
    <text evidence="2 6">Belongs to the GDT1 family.</text>
</comment>
<feature type="transmembrane region" description="Helical" evidence="6">
    <location>
        <begin position="97"/>
        <end position="115"/>
    </location>
</feature>
<organism evidence="8 9">
    <name type="scientific">Oikopleura dioica</name>
    <name type="common">Tunicate</name>
    <dbReference type="NCBI Taxonomy" id="34765"/>
    <lineage>
        <taxon>Eukaryota</taxon>
        <taxon>Metazoa</taxon>
        <taxon>Chordata</taxon>
        <taxon>Tunicata</taxon>
        <taxon>Appendicularia</taxon>
        <taxon>Copelata</taxon>
        <taxon>Oikopleuridae</taxon>
        <taxon>Oikopleura</taxon>
    </lineage>
</organism>
<feature type="transmembrane region" description="Helical" evidence="6">
    <location>
        <begin position="64"/>
        <end position="85"/>
    </location>
</feature>
<evidence type="ECO:0000313" key="8">
    <source>
        <dbReference type="EMBL" id="CAG5103404.1"/>
    </source>
</evidence>
<keyword evidence="9" id="KW-1185">Reference proteome</keyword>